<sequence>MPIFDVDKARTCLFVKRSLGAGDRDTILVEIAVAMEPVDPKVEGRKS</sequence>
<evidence type="ECO:0000313" key="1">
    <source>
        <dbReference type="EMBL" id="CCV09500.1"/>
    </source>
</evidence>
<name>M5EZZ4_9HYPH</name>
<gene>
    <name evidence="1" type="ORF">MESS2_p20004</name>
</gene>
<dbReference type="RefSeq" id="WP_008878349.1">
    <property type="nucleotide sequence ID" value="NZ_CAUM01000183.1"/>
</dbReference>
<comment type="caution">
    <text evidence="1">The sequence shown here is derived from an EMBL/GenBank/DDBJ whole genome shotgun (WGS) entry which is preliminary data.</text>
</comment>
<keyword evidence="2" id="KW-1185">Reference proteome</keyword>
<dbReference type="STRING" id="1297569.MESS2_p20004"/>
<reference evidence="1 2" key="1">
    <citation type="submission" date="2013-02" db="EMBL/GenBank/DDBJ databases">
        <authorList>
            <person name="Genoscope - CEA"/>
        </authorList>
    </citation>
    <scope>NUCLEOTIDE SEQUENCE [LARGE SCALE GENOMIC DNA]</scope>
    <source>
        <strain evidence="1 2">STM 2683</strain>
    </source>
</reference>
<dbReference type="EMBL" id="CAUM01000183">
    <property type="protein sequence ID" value="CCV09500.1"/>
    <property type="molecule type" value="Genomic_DNA"/>
</dbReference>
<dbReference type="Proteomes" id="UP000012062">
    <property type="component" value="Unassembled WGS sequence"/>
</dbReference>
<accession>M5EZZ4</accession>
<protein>
    <submittedName>
        <fullName evidence="1">Uncharacterized protein</fullName>
    </submittedName>
</protein>
<evidence type="ECO:0000313" key="2">
    <source>
        <dbReference type="Proteomes" id="UP000012062"/>
    </source>
</evidence>
<proteinExistence type="predicted"/>
<organism evidence="1 2">
    <name type="scientific">Mesorhizobium metallidurans STM 2683</name>
    <dbReference type="NCBI Taxonomy" id="1297569"/>
    <lineage>
        <taxon>Bacteria</taxon>
        <taxon>Pseudomonadati</taxon>
        <taxon>Pseudomonadota</taxon>
        <taxon>Alphaproteobacteria</taxon>
        <taxon>Hyphomicrobiales</taxon>
        <taxon>Phyllobacteriaceae</taxon>
        <taxon>Mesorhizobium</taxon>
    </lineage>
</organism>
<dbReference type="AlphaFoldDB" id="M5EZZ4"/>